<evidence type="ECO:0000313" key="1">
    <source>
        <dbReference type="EMBL" id="MDY7231711.1"/>
    </source>
</evidence>
<dbReference type="EMBL" id="JAXIVS010000015">
    <property type="protein sequence ID" value="MDY7231711.1"/>
    <property type="molecule type" value="Genomic_DNA"/>
</dbReference>
<protein>
    <submittedName>
        <fullName evidence="1">Uncharacterized protein</fullName>
    </submittedName>
</protein>
<keyword evidence="2" id="KW-1185">Reference proteome</keyword>
<sequence>MLNTRFLSAVSLSWSKPSARIVTRGASGVRCFSVTAGHIVSSESTVPSEGLLALLAAEDKLDRGLVGLLGAAAAKRGIPPEHLLIEEKLIHPAEVVGALERLATAQFRAAMMGEGQAAAATGAVGRGTIRLHLGALLLEQFRALPSDVIRHYLGGASGALKLHAGEDTLGALRLQPAELRAARQAEVLLSDAQNDRAVRLGGALLALGLATWHP</sequence>
<reference evidence="1 2" key="1">
    <citation type="submission" date="2023-12" db="EMBL/GenBank/DDBJ databases">
        <title>the genome sequence of Hyalangium sp. s54d21.</title>
        <authorList>
            <person name="Zhang X."/>
        </authorList>
    </citation>
    <scope>NUCLEOTIDE SEQUENCE [LARGE SCALE GENOMIC DNA]</scope>
    <source>
        <strain evidence="2">s54d21</strain>
    </source>
</reference>
<accession>A0ABU5HE05</accession>
<name>A0ABU5HE05_9BACT</name>
<evidence type="ECO:0000313" key="2">
    <source>
        <dbReference type="Proteomes" id="UP001291309"/>
    </source>
</evidence>
<proteinExistence type="predicted"/>
<gene>
    <name evidence="1" type="ORF">SYV04_35315</name>
</gene>
<organism evidence="1 2">
    <name type="scientific">Hyalangium rubrum</name>
    <dbReference type="NCBI Taxonomy" id="3103134"/>
    <lineage>
        <taxon>Bacteria</taxon>
        <taxon>Pseudomonadati</taxon>
        <taxon>Myxococcota</taxon>
        <taxon>Myxococcia</taxon>
        <taxon>Myxococcales</taxon>
        <taxon>Cystobacterineae</taxon>
        <taxon>Archangiaceae</taxon>
        <taxon>Hyalangium</taxon>
    </lineage>
</organism>
<dbReference type="Proteomes" id="UP001291309">
    <property type="component" value="Unassembled WGS sequence"/>
</dbReference>
<comment type="caution">
    <text evidence="1">The sequence shown here is derived from an EMBL/GenBank/DDBJ whole genome shotgun (WGS) entry which is preliminary data.</text>
</comment>
<dbReference type="RefSeq" id="WP_321550417.1">
    <property type="nucleotide sequence ID" value="NZ_JAXIVS010000015.1"/>
</dbReference>